<dbReference type="PANTHER" id="PTHR46796:SF6">
    <property type="entry name" value="ARAC SUBFAMILY"/>
    <property type="match status" value="1"/>
</dbReference>
<protein>
    <submittedName>
        <fullName evidence="6">AraC family transcriptional regulator</fullName>
    </submittedName>
</protein>
<evidence type="ECO:0000256" key="4">
    <source>
        <dbReference type="SAM" id="MobiDB-lite"/>
    </source>
</evidence>
<organism evidence="6 7">
    <name type="scientific">Gordonibacter faecis</name>
    <dbReference type="NCBI Taxonomy" id="3047475"/>
    <lineage>
        <taxon>Bacteria</taxon>
        <taxon>Bacillati</taxon>
        <taxon>Actinomycetota</taxon>
        <taxon>Coriobacteriia</taxon>
        <taxon>Eggerthellales</taxon>
        <taxon>Eggerthellaceae</taxon>
        <taxon>Gordonibacter</taxon>
    </lineage>
</organism>
<dbReference type="InterPro" id="IPR050204">
    <property type="entry name" value="AraC_XylS_family_regulators"/>
</dbReference>
<dbReference type="InterPro" id="IPR009057">
    <property type="entry name" value="Homeodomain-like_sf"/>
</dbReference>
<comment type="caution">
    <text evidence="6">The sequence shown here is derived from an EMBL/GenBank/DDBJ whole genome shotgun (WGS) entry which is preliminary data.</text>
</comment>
<sequence>MRDTAEKAEARAEIAPALRTDRPQSESNAAESQVEELFSPQIIQLGGVPAPPGAQGRQGRVWTFDPARGEGFYWYFAVEEGLAVGAFTFTLHKDGGFACDAPDCWYFGSYSHTMLPYLGTCEEGPDRTVVGHIWKRRPYYQPVHAGERLGETFVALLPSGLRAVSLELSCDPVVLSSAIGALDGSACPAGLAALLDDLRRARPSAVTARAYYRSKIIEACSLIVDWRFANNRMGLEHLSEEDVRTLARAQRLLQHNLHRVVSSDELCHEACVGATKLARLFRTSCGLSPGEYARELRMERACDLLADTDLPLSAVAEQTGFARQGSFSEAFRARFGTTPRSWRSAVKAVRAPRQNHS</sequence>
<feature type="domain" description="HTH araC/xylS-type" evidence="5">
    <location>
        <begin position="247"/>
        <end position="345"/>
    </location>
</feature>
<reference evidence="6 7" key="1">
    <citation type="submission" date="2023-05" db="EMBL/GenBank/DDBJ databases">
        <title>Gordonibacter KGMB12511T sp. nov., isolated from faeces of healthy Korean.</title>
        <authorList>
            <person name="Kim H.S."/>
            <person name="Kim J.-S."/>
            <person name="Suh M.K."/>
            <person name="Eom M.K."/>
            <person name="Do H.E."/>
            <person name="Lee J.-S."/>
        </authorList>
    </citation>
    <scope>NUCLEOTIDE SEQUENCE [LARGE SCALE GENOMIC DNA]</scope>
    <source>
        <strain evidence="6 7">KGMB12511</strain>
    </source>
</reference>
<proteinExistence type="predicted"/>
<dbReference type="RefSeq" id="WP_283830724.1">
    <property type="nucleotide sequence ID" value="NZ_JASJEU010000003.1"/>
</dbReference>
<dbReference type="EMBL" id="JASJEU010000003">
    <property type="protein sequence ID" value="MDJ1649394.1"/>
    <property type="molecule type" value="Genomic_DNA"/>
</dbReference>
<dbReference type="PROSITE" id="PS01124">
    <property type="entry name" value="HTH_ARAC_FAMILY_2"/>
    <property type="match status" value="1"/>
</dbReference>
<dbReference type="Gene3D" id="1.10.10.60">
    <property type="entry name" value="Homeodomain-like"/>
    <property type="match status" value="1"/>
</dbReference>
<evidence type="ECO:0000313" key="7">
    <source>
        <dbReference type="Proteomes" id="UP001232750"/>
    </source>
</evidence>
<keyword evidence="7" id="KW-1185">Reference proteome</keyword>
<gene>
    <name evidence="6" type="ORF">QNJ86_01125</name>
</gene>
<keyword evidence="3" id="KW-0804">Transcription</keyword>
<dbReference type="InterPro" id="IPR018060">
    <property type="entry name" value="HTH_AraC"/>
</dbReference>
<keyword evidence="1" id="KW-0805">Transcription regulation</keyword>
<accession>A0ABT7DIP8</accession>
<dbReference type="Pfam" id="PF12833">
    <property type="entry name" value="HTH_18"/>
    <property type="match status" value="1"/>
</dbReference>
<dbReference type="PROSITE" id="PS00041">
    <property type="entry name" value="HTH_ARAC_FAMILY_1"/>
    <property type="match status" value="1"/>
</dbReference>
<keyword evidence="2" id="KW-0238">DNA-binding</keyword>
<feature type="region of interest" description="Disordered" evidence="4">
    <location>
        <begin position="1"/>
        <end position="33"/>
    </location>
</feature>
<dbReference type="InterPro" id="IPR018062">
    <property type="entry name" value="HTH_AraC-typ_CS"/>
</dbReference>
<evidence type="ECO:0000259" key="5">
    <source>
        <dbReference type="PROSITE" id="PS01124"/>
    </source>
</evidence>
<dbReference type="SUPFAM" id="SSF46689">
    <property type="entry name" value="Homeodomain-like"/>
    <property type="match status" value="2"/>
</dbReference>
<evidence type="ECO:0000313" key="6">
    <source>
        <dbReference type="EMBL" id="MDJ1649394.1"/>
    </source>
</evidence>
<name>A0ABT7DIP8_9ACTN</name>
<dbReference type="SMART" id="SM00342">
    <property type="entry name" value="HTH_ARAC"/>
    <property type="match status" value="1"/>
</dbReference>
<evidence type="ECO:0000256" key="1">
    <source>
        <dbReference type="ARBA" id="ARBA00023015"/>
    </source>
</evidence>
<dbReference type="Proteomes" id="UP001232750">
    <property type="component" value="Unassembled WGS sequence"/>
</dbReference>
<dbReference type="PANTHER" id="PTHR46796">
    <property type="entry name" value="HTH-TYPE TRANSCRIPTIONAL ACTIVATOR RHAS-RELATED"/>
    <property type="match status" value="1"/>
</dbReference>
<feature type="compositionally biased region" description="Basic and acidic residues" evidence="4">
    <location>
        <begin position="1"/>
        <end position="12"/>
    </location>
</feature>
<evidence type="ECO:0000256" key="2">
    <source>
        <dbReference type="ARBA" id="ARBA00023125"/>
    </source>
</evidence>
<evidence type="ECO:0000256" key="3">
    <source>
        <dbReference type="ARBA" id="ARBA00023163"/>
    </source>
</evidence>